<dbReference type="AlphaFoldDB" id="A0A176S1L4"/>
<reference evidence="1 2" key="1">
    <citation type="submission" date="2016-05" db="EMBL/GenBank/DDBJ databases">
        <title>Single-cell genome of chain-forming Candidatus Thiomargarita nelsonii and comparison to other large sulfur-oxidizing bacteria.</title>
        <authorList>
            <person name="Winkel M."/>
            <person name="Salman V."/>
            <person name="Woyke T."/>
            <person name="Schulz-Vogt H."/>
            <person name="Richter M."/>
            <person name="Flood B."/>
            <person name="Bailey J."/>
            <person name="Amann R."/>
            <person name="Mussmann M."/>
        </authorList>
    </citation>
    <scope>NUCLEOTIDE SEQUENCE [LARGE SCALE GENOMIC DNA]</scope>
    <source>
        <strain evidence="1 2">THI036</strain>
    </source>
</reference>
<keyword evidence="2" id="KW-1185">Reference proteome</keyword>
<sequence length="61" mass="7310">MRTLRRLEIEPDGFRSSIWRENFYAFIRLSSTSNGTSINHHQFSETPRLAKWNTLKNPYTH</sequence>
<organism evidence="1 2">
    <name type="scientific">Candidatus Thiomargarita nelsonii</name>
    <dbReference type="NCBI Taxonomy" id="1003181"/>
    <lineage>
        <taxon>Bacteria</taxon>
        <taxon>Pseudomonadati</taxon>
        <taxon>Pseudomonadota</taxon>
        <taxon>Gammaproteobacteria</taxon>
        <taxon>Thiotrichales</taxon>
        <taxon>Thiotrichaceae</taxon>
        <taxon>Thiomargarita</taxon>
    </lineage>
</organism>
<gene>
    <name evidence="1" type="ORF">THIOM_002257</name>
</gene>
<name>A0A176S1L4_9GAMM</name>
<evidence type="ECO:0000313" key="1">
    <source>
        <dbReference type="EMBL" id="OAD21962.1"/>
    </source>
</evidence>
<dbReference type="EMBL" id="LUTY01001266">
    <property type="protein sequence ID" value="OAD21962.1"/>
    <property type="molecule type" value="Genomic_DNA"/>
</dbReference>
<evidence type="ECO:0000313" key="2">
    <source>
        <dbReference type="Proteomes" id="UP000076962"/>
    </source>
</evidence>
<accession>A0A176S1L4</accession>
<proteinExistence type="predicted"/>
<dbReference type="Proteomes" id="UP000076962">
    <property type="component" value="Unassembled WGS sequence"/>
</dbReference>
<protein>
    <submittedName>
        <fullName evidence="1">Uncharacterized protein</fullName>
    </submittedName>
</protein>
<comment type="caution">
    <text evidence="1">The sequence shown here is derived from an EMBL/GenBank/DDBJ whole genome shotgun (WGS) entry which is preliminary data.</text>
</comment>